<organism evidence="2 3">
    <name type="scientific">Trichinella zimbabwensis</name>
    <dbReference type="NCBI Taxonomy" id="268475"/>
    <lineage>
        <taxon>Eukaryota</taxon>
        <taxon>Metazoa</taxon>
        <taxon>Ecdysozoa</taxon>
        <taxon>Nematoda</taxon>
        <taxon>Enoplea</taxon>
        <taxon>Dorylaimia</taxon>
        <taxon>Trichinellida</taxon>
        <taxon>Trichinellidae</taxon>
        <taxon>Trichinella</taxon>
    </lineage>
</organism>
<protein>
    <submittedName>
        <fullName evidence="2">Uncharacterized protein</fullName>
    </submittedName>
</protein>
<feature type="signal peptide" evidence="1">
    <location>
        <begin position="1"/>
        <end position="16"/>
    </location>
</feature>
<dbReference type="OrthoDB" id="5875526at2759"/>
<evidence type="ECO:0000313" key="2">
    <source>
        <dbReference type="EMBL" id="KRZ02722.1"/>
    </source>
</evidence>
<comment type="caution">
    <text evidence="2">The sequence shown here is derived from an EMBL/GenBank/DDBJ whole genome shotgun (WGS) entry which is preliminary data.</text>
</comment>
<reference evidence="2 3" key="1">
    <citation type="submission" date="2015-01" db="EMBL/GenBank/DDBJ databases">
        <title>Evolution of Trichinella species and genotypes.</title>
        <authorList>
            <person name="Korhonen P.K."/>
            <person name="Edoardo P."/>
            <person name="Giuseppe L.R."/>
            <person name="Gasser R.B."/>
        </authorList>
    </citation>
    <scope>NUCLEOTIDE SEQUENCE [LARGE SCALE GENOMIC DNA]</scope>
    <source>
        <strain evidence="2">ISS1029</strain>
    </source>
</reference>
<evidence type="ECO:0000256" key="1">
    <source>
        <dbReference type="SAM" id="SignalP"/>
    </source>
</evidence>
<feature type="non-terminal residue" evidence="2">
    <location>
        <position position="1"/>
    </location>
</feature>
<name>A0A0V1GWS3_9BILA</name>
<sequence>LCLAVIFILTPVTEFAIPNYLAHNCIELENHQPDGSQRILVPLAGMPELRSYSTEMKLETAKRRLFLE</sequence>
<accession>A0A0V1GWS3</accession>
<keyword evidence="1" id="KW-0732">Signal</keyword>
<gene>
    <name evidence="2" type="ORF">T11_8069</name>
</gene>
<keyword evidence="3" id="KW-1185">Reference proteome</keyword>
<dbReference type="AlphaFoldDB" id="A0A0V1GWS3"/>
<evidence type="ECO:0000313" key="3">
    <source>
        <dbReference type="Proteomes" id="UP000055024"/>
    </source>
</evidence>
<dbReference type="Proteomes" id="UP000055024">
    <property type="component" value="Unassembled WGS sequence"/>
</dbReference>
<dbReference type="EMBL" id="JYDP01000218">
    <property type="protein sequence ID" value="KRZ02722.1"/>
    <property type="molecule type" value="Genomic_DNA"/>
</dbReference>
<proteinExistence type="predicted"/>
<feature type="chain" id="PRO_5006878656" evidence="1">
    <location>
        <begin position="17"/>
        <end position="68"/>
    </location>
</feature>